<proteinExistence type="predicted"/>
<evidence type="ECO:0000313" key="2">
    <source>
        <dbReference type="Proteomes" id="UP001469365"/>
    </source>
</evidence>
<reference evidence="1 2" key="1">
    <citation type="submission" date="2024-04" db="EMBL/GenBank/DDBJ databases">
        <title>draft genome sequnece of Paenibacillus filicis.</title>
        <authorList>
            <person name="Kim D.-U."/>
        </authorList>
    </citation>
    <scope>NUCLEOTIDE SEQUENCE [LARGE SCALE GENOMIC DNA]</scope>
    <source>
        <strain evidence="1 2">KACC14197</strain>
    </source>
</reference>
<keyword evidence="2" id="KW-1185">Reference proteome</keyword>
<accession>A0ABU9DJW1</accession>
<comment type="caution">
    <text evidence="1">The sequence shown here is derived from an EMBL/GenBank/DDBJ whole genome shotgun (WGS) entry which is preliminary data.</text>
</comment>
<name>A0ABU9DJW1_9BACL</name>
<gene>
    <name evidence="1" type="ORF">WMW72_14735</name>
</gene>
<dbReference type="Proteomes" id="UP001469365">
    <property type="component" value="Unassembled WGS sequence"/>
</dbReference>
<dbReference type="RefSeq" id="WP_341416251.1">
    <property type="nucleotide sequence ID" value="NZ_JBBPCC010000008.1"/>
</dbReference>
<organism evidence="1 2">
    <name type="scientific">Paenibacillus filicis</name>
    <dbReference type="NCBI Taxonomy" id="669464"/>
    <lineage>
        <taxon>Bacteria</taxon>
        <taxon>Bacillati</taxon>
        <taxon>Bacillota</taxon>
        <taxon>Bacilli</taxon>
        <taxon>Bacillales</taxon>
        <taxon>Paenibacillaceae</taxon>
        <taxon>Paenibacillus</taxon>
    </lineage>
</organism>
<evidence type="ECO:0000313" key="1">
    <source>
        <dbReference type="EMBL" id="MEK8129159.1"/>
    </source>
</evidence>
<protein>
    <submittedName>
        <fullName evidence="1">Uncharacterized protein</fullName>
    </submittedName>
</protein>
<sequence>MLHRKVSFSCAYNHSFIDIFILAQRQGYAYVLPRKISAEPEGLEGEALARHYTQRPKKLPSPAEQVCSIEGSFL</sequence>
<dbReference type="EMBL" id="JBBPCC010000008">
    <property type="protein sequence ID" value="MEK8129159.1"/>
    <property type="molecule type" value="Genomic_DNA"/>
</dbReference>